<dbReference type="EMBL" id="JADCNM010000003">
    <property type="protein sequence ID" value="KAG0490366.1"/>
    <property type="molecule type" value="Genomic_DNA"/>
</dbReference>
<comment type="caution">
    <text evidence="1">The sequence shown here is derived from an EMBL/GenBank/DDBJ whole genome shotgun (WGS) entry which is preliminary data.</text>
</comment>
<evidence type="ECO:0000313" key="2">
    <source>
        <dbReference type="Proteomes" id="UP000639772"/>
    </source>
</evidence>
<dbReference type="Proteomes" id="UP000639772">
    <property type="component" value="Chromosome 3"/>
</dbReference>
<organism evidence="1 2">
    <name type="scientific">Vanilla planifolia</name>
    <name type="common">Vanilla</name>
    <dbReference type="NCBI Taxonomy" id="51239"/>
    <lineage>
        <taxon>Eukaryota</taxon>
        <taxon>Viridiplantae</taxon>
        <taxon>Streptophyta</taxon>
        <taxon>Embryophyta</taxon>
        <taxon>Tracheophyta</taxon>
        <taxon>Spermatophyta</taxon>
        <taxon>Magnoliopsida</taxon>
        <taxon>Liliopsida</taxon>
        <taxon>Asparagales</taxon>
        <taxon>Orchidaceae</taxon>
        <taxon>Vanilloideae</taxon>
        <taxon>Vanilleae</taxon>
        <taxon>Vanilla</taxon>
    </lineage>
</organism>
<name>A0A835RK15_VANPL</name>
<reference evidence="1 2" key="1">
    <citation type="journal article" date="2020" name="Nat. Food">
        <title>A phased Vanilla planifolia genome enables genetic improvement of flavour and production.</title>
        <authorList>
            <person name="Hasing T."/>
            <person name="Tang H."/>
            <person name="Brym M."/>
            <person name="Khazi F."/>
            <person name="Huang T."/>
            <person name="Chambers A.H."/>
        </authorList>
    </citation>
    <scope>NUCLEOTIDE SEQUENCE [LARGE SCALE GENOMIC DNA]</scope>
    <source>
        <tissue evidence="1">Leaf</tissue>
    </source>
</reference>
<gene>
    <name evidence="1" type="ORF">HPP92_007229</name>
</gene>
<dbReference type="AlphaFoldDB" id="A0A835RK15"/>
<protein>
    <submittedName>
        <fullName evidence="1">Uncharacterized protein</fullName>
    </submittedName>
</protein>
<sequence>MERMNGEDTGHEFRLYQRMAFGGIPVVSSWSYEKHLVFSSGVTSLLCVPPSYYRDSIQSLSLKYYEQ</sequence>
<accession>A0A835RK15</accession>
<evidence type="ECO:0000313" key="1">
    <source>
        <dbReference type="EMBL" id="KAG0490366.1"/>
    </source>
</evidence>
<proteinExistence type="predicted"/>